<accession>A0A562SE26</accession>
<feature type="transmembrane region" description="Helical" evidence="1">
    <location>
        <begin position="21"/>
        <end position="43"/>
    </location>
</feature>
<proteinExistence type="predicted"/>
<keyword evidence="1" id="KW-1133">Transmembrane helix</keyword>
<comment type="caution">
    <text evidence="2">The sequence shown here is derived from an EMBL/GenBank/DDBJ whole genome shotgun (WGS) entry which is preliminary data.</text>
</comment>
<evidence type="ECO:0000313" key="2">
    <source>
        <dbReference type="EMBL" id="TWI79517.1"/>
    </source>
</evidence>
<keyword evidence="1" id="KW-0812">Transmembrane</keyword>
<name>A0A562SE26_9HYPH</name>
<dbReference type="AlphaFoldDB" id="A0A562SE26"/>
<evidence type="ECO:0000313" key="3">
    <source>
        <dbReference type="Proteomes" id="UP000320593"/>
    </source>
</evidence>
<dbReference type="OrthoDB" id="7917233at2"/>
<gene>
    <name evidence="2" type="ORF">JM93_04356</name>
</gene>
<reference evidence="2 3" key="1">
    <citation type="submission" date="2019-07" db="EMBL/GenBank/DDBJ databases">
        <title>Genomic Encyclopedia of Archaeal and Bacterial Type Strains, Phase II (KMG-II): from individual species to whole genera.</title>
        <authorList>
            <person name="Goeker M."/>
        </authorList>
    </citation>
    <scope>NUCLEOTIDE SEQUENCE [LARGE SCALE GENOMIC DNA]</scope>
    <source>
        <strain evidence="2 3">ATCC BAA-252</strain>
    </source>
</reference>
<dbReference type="EMBL" id="VLLF01000015">
    <property type="protein sequence ID" value="TWI79517.1"/>
    <property type="molecule type" value="Genomic_DNA"/>
</dbReference>
<keyword evidence="3" id="KW-1185">Reference proteome</keyword>
<organism evidence="2 3">
    <name type="scientific">Roseibium hamelinense</name>
    <dbReference type="NCBI Taxonomy" id="150831"/>
    <lineage>
        <taxon>Bacteria</taxon>
        <taxon>Pseudomonadati</taxon>
        <taxon>Pseudomonadota</taxon>
        <taxon>Alphaproteobacteria</taxon>
        <taxon>Hyphomicrobiales</taxon>
        <taxon>Stappiaceae</taxon>
        <taxon>Roseibium</taxon>
    </lineage>
</organism>
<dbReference type="Proteomes" id="UP000320593">
    <property type="component" value="Unassembled WGS sequence"/>
</dbReference>
<protein>
    <submittedName>
        <fullName evidence="2">Uncharacterized protein</fullName>
    </submittedName>
</protein>
<evidence type="ECO:0000256" key="1">
    <source>
        <dbReference type="SAM" id="Phobius"/>
    </source>
</evidence>
<keyword evidence="1" id="KW-0472">Membrane</keyword>
<sequence length="61" mass="6468">MVTEHTKRTAEEARQGERGRPVVKVLAACLFLAVVTFAGLGILQTAGVVPTIGAIESPENY</sequence>
<dbReference type="RefSeq" id="WP_145347637.1">
    <property type="nucleotide sequence ID" value="NZ_SMLY01000046.1"/>
</dbReference>